<dbReference type="Proteomes" id="UP000588071">
    <property type="component" value="Unassembled WGS sequence"/>
</dbReference>
<evidence type="ECO:0000313" key="3">
    <source>
        <dbReference type="Proteomes" id="UP000588071"/>
    </source>
</evidence>
<dbReference type="EMBL" id="JABAFV010000001">
    <property type="protein sequence ID" value="NME48869.1"/>
    <property type="molecule type" value="Genomic_DNA"/>
</dbReference>
<proteinExistence type="predicted"/>
<reference evidence="2 3" key="1">
    <citation type="submission" date="2020-04" db="EMBL/GenBank/DDBJ databases">
        <authorList>
            <person name="Hitch T.C.A."/>
            <person name="Wylensek D."/>
            <person name="Clavel T."/>
        </authorList>
    </citation>
    <scope>NUCLEOTIDE SEQUENCE [LARGE SCALE GENOMIC DNA]</scope>
    <source>
        <strain evidence="2 3">WCA-380-WT-3C</strain>
    </source>
</reference>
<evidence type="ECO:0000313" key="2">
    <source>
        <dbReference type="EMBL" id="NME48869.1"/>
    </source>
</evidence>
<protein>
    <submittedName>
        <fullName evidence="2">Uncharacterized protein</fullName>
    </submittedName>
</protein>
<dbReference type="EMBL" id="JARQBI010000012">
    <property type="protein sequence ID" value="MDT2796825.1"/>
    <property type="molecule type" value="Genomic_DNA"/>
</dbReference>
<dbReference type="AlphaFoldDB" id="A0A7X9RKZ5"/>
<evidence type="ECO:0000313" key="1">
    <source>
        <dbReference type="EMBL" id="MDT2796825.1"/>
    </source>
</evidence>
<comment type="caution">
    <text evidence="2">The sequence shown here is derived from an EMBL/GenBank/DDBJ whole genome shotgun (WGS) entry which is preliminary data.</text>
</comment>
<reference evidence="1" key="2">
    <citation type="submission" date="2023-03" db="EMBL/GenBank/DDBJ databases">
        <authorList>
            <person name="Shen W."/>
            <person name="Cai J."/>
        </authorList>
    </citation>
    <scope>NUCLEOTIDE SEQUENCE</scope>
    <source>
        <strain evidence="1">B245-2</strain>
    </source>
</reference>
<name>A0A7X9RKZ5_9ENTE</name>
<sequence>MIKRKVIHMQYPVNQFSEYSITSANEPASPDAVRYYELNDFSFNKENKSRWNNVELIDCFELVNQVDNNPVQQSPDDYFIQILRALQQKNKRKNF</sequence>
<gene>
    <name evidence="2" type="ORF">HF857_01110</name>
    <name evidence="1" type="ORF">P7H47_06160</name>
</gene>
<organism evidence="2 3">
    <name type="scientific">Enterococcus cecorum</name>
    <dbReference type="NCBI Taxonomy" id="44008"/>
    <lineage>
        <taxon>Bacteria</taxon>
        <taxon>Bacillati</taxon>
        <taxon>Bacillota</taxon>
        <taxon>Bacilli</taxon>
        <taxon>Lactobacillales</taxon>
        <taxon>Enterococcaceae</taxon>
        <taxon>Enterococcus</taxon>
    </lineage>
</organism>
<dbReference type="Proteomes" id="UP001255696">
    <property type="component" value="Unassembled WGS sequence"/>
</dbReference>
<dbReference type="RefSeq" id="WP_060470455.1">
    <property type="nucleotide sequence ID" value="NZ_AP035890.1"/>
</dbReference>
<accession>A0A7X9RKZ5</accession>